<comment type="subcellular location">
    <subcellularLocation>
        <location evidence="3">Nucleus</location>
        <location evidence="3">PML body</location>
    </subcellularLocation>
</comment>
<sequence>MGSMLLTWNIDALSERTRERITEILAFIAQLDAEVDIIFLQEVSQRALRLILSDELIHDDDISIQNTLCVAKRDKQGQTSLLHEYGLQTSIWISCLSGLPTNPDNSPSFLSFLRSAGRGLVAGDFNPVLDEDVILIETNGLTDAWVVLRPEEPGYTW</sequence>
<dbReference type="GO" id="GO:0046872">
    <property type="term" value="F:metal ion binding"/>
    <property type="evidence" value="ECO:0007669"/>
    <property type="project" value="UniProtKB-KW"/>
</dbReference>
<keyword evidence="4" id="KW-0540">Nuclease</keyword>
<keyword evidence="5" id="KW-0479">Metal-binding</keyword>
<evidence type="ECO:0000256" key="5">
    <source>
        <dbReference type="ARBA" id="ARBA00022723"/>
    </source>
</evidence>
<comment type="cofactor">
    <cofactor evidence="1">
        <name>Mn(2+)</name>
        <dbReference type="ChEBI" id="CHEBI:29035"/>
    </cofactor>
</comment>
<dbReference type="InterPro" id="IPR005135">
    <property type="entry name" value="Endo/exonuclease/phosphatase"/>
</dbReference>
<evidence type="ECO:0000256" key="2">
    <source>
        <dbReference type="ARBA" id="ARBA00001946"/>
    </source>
</evidence>
<dbReference type="PANTHER" id="PTHR15822">
    <property type="entry name" value="TRAF AND TNF RECEPTOR-ASSOCIATED PROTEIN"/>
    <property type="match status" value="1"/>
</dbReference>
<organism evidence="12 13">
    <name type="scientific">Penicillium nalgiovense</name>
    <dbReference type="NCBI Taxonomy" id="60175"/>
    <lineage>
        <taxon>Eukaryota</taxon>
        <taxon>Fungi</taxon>
        <taxon>Dikarya</taxon>
        <taxon>Ascomycota</taxon>
        <taxon>Pezizomycotina</taxon>
        <taxon>Eurotiomycetes</taxon>
        <taxon>Eurotiomycetidae</taxon>
        <taxon>Eurotiales</taxon>
        <taxon>Aspergillaceae</taxon>
        <taxon>Penicillium</taxon>
    </lineage>
</organism>
<evidence type="ECO:0000313" key="12">
    <source>
        <dbReference type="EMBL" id="OQE81431.1"/>
    </source>
</evidence>
<keyword evidence="7" id="KW-0378">Hydrolase</keyword>
<evidence type="ECO:0000259" key="11">
    <source>
        <dbReference type="Pfam" id="PF03372"/>
    </source>
</evidence>
<accession>A0A1V6Y273</accession>
<dbReference type="AlphaFoldDB" id="A0A1V6Y273"/>
<feature type="domain" description="Endonuclease/exonuclease/phosphatase" evidence="11">
    <location>
        <begin position="6"/>
        <end position="126"/>
    </location>
</feature>
<evidence type="ECO:0000256" key="9">
    <source>
        <dbReference type="ARBA" id="ARBA00023204"/>
    </source>
</evidence>
<dbReference type="GO" id="GO:0003697">
    <property type="term" value="F:single-stranded DNA binding"/>
    <property type="evidence" value="ECO:0007669"/>
    <property type="project" value="TreeGrafter"/>
</dbReference>
<dbReference type="InterPro" id="IPR051547">
    <property type="entry name" value="TDP2-like"/>
</dbReference>
<dbReference type="PANTHER" id="PTHR15822:SF4">
    <property type="entry name" value="TYROSYL-DNA PHOSPHODIESTERASE 2"/>
    <property type="match status" value="1"/>
</dbReference>
<dbReference type="GO" id="GO:0006302">
    <property type="term" value="P:double-strand break repair"/>
    <property type="evidence" value="ECO:0007669"/>
    <property type="project" value="TreeGrafter"/>
</dbReference>
<dbReference type="Pfam" id="PF03372">
    <property type="entry name" value="Exo_endo_phos"/>
    <property type="match status" value="1"/>
</dbReference>
<dbReference type="Gene3D" id="3.60.10.10">
    <property type="entry name" value="Endonuclease/exonuclease/phosphatase"/>
    <property type="match status" value="1"/>
</dbReference>
<comment type="caution">
    <text evidence="12">The sequence shown here is derived from an EMBL/GenBank/DDBJ whole genome shotgun (WGS) entry which is preliminary data.</text>
</comment>
<evidence type="ECO:0000256" key="10">
    <source>
        <dbReference type="ARBA" id="ARBA00023242"/>
    </source>
</evidence>
<keyword evidence="9" id="KW-0234">DNA repair</keyword>
<evidence type="ECO:0000256" key="7">
    <source>
        <dbReference type="ARBA" id="ARBA00022801"/>
    </source>
</evidence>
<name>A0A1V6Y273_PENNA</name>
<evidence type="ECO:0000313" key="13">
    <source>
        <dbReference type="Proteomes" id="UP000191691"/>
    </source>
</evidence>
<proteinExistence type="predicted"/>
<dbReference type="Proteomes" id="UP000191691">
    <property type="component" value="Unassembled WGS sequence"/>
</dbReference>
<evidence type="ECO:0000256" key="8">
    <source>
        <dbReference type="ARBA" id="ARBA00022842"/>
    </source>
</evidence>
<dbReference type="SUPFAM" id="SSF56219">
    <property type="entry name" value="DNase I-like"/>
    <property type="match status" value="1"/>
</dbReference>
<evidence type="ECO:0000256" key="4">
    <source>
        <dbReference type="ARBA" id="ARBA00022722"/>
    </source>
</evidence>
<dbReference type="EMBL" id="MOOB01000041">
    <property type="protein sequence ID" value="OQE81431.1"/>
    <property type="molecule type" value="Genomic_DNA"/>
</dbReference>
<dbReference type="GO" id="GO:0005737">
    <property type="term" value="C:cytoplasm"/>
    <property type="evidence" value="ECO:0007669"/>
    <property type="project" value="TreeGrafter"/>
</dbReference>
<keyword evidence="10" id="KW-0539">Nucleus</keyword>
<evidence type="ECO:0000256" key="6">
    <source>
        <dbReference type="ARBA" id="ARBA00022763"/>
    </source>
</evidence>
<evidence type="ECO:0000256" key="1">
    <source>
        <dbReference type="ARBA" id="ARBA00001936"/>
    </source>
</evidence>
<dbReference type="InterPro" id="IPR036691">
    <property type="entry name" value="Endo/exonu/phosph_ase_sf"/>
</dbReference>
<comment type="cofactor">
    <cofactor evidence="2">
        <name>Mg(2+)</name>
        <dbReference type="ChEBI" id="CHEBI:18420"/>
    </cofactor>
</comment>
<keyword evidence="6" id="KW-0227">DNA damage</keyword>
<keyword evidence="8" id="KW-0460">Magnesium</keyword>
<evidence type="ECO:0000256" key="3">
    <source>
        <dbReference type="ARBA" id="ARBA00004322"/>
    </source>
</evidence>
<dbReference type="GO" id="GO:0004518">
    <property type="term" value="F:nuclease activity"/>
    <property type="evidence" value="ECO:0007669"/>
    <property type="project" value="UniProtKB-KW"/>
</dbReference>
<gene>
    <name evidence="12" type="ORF">PENNAL_c0041G02077</name>
</gene>
<dbReference type="GO" id="GO:0070260">
    <property type="term" value="F:5'-tyrosyl-DNA phosphodiesterase activity"/>
    <property type="evidence" value="ECO:0007669"/>
    <property type="project" value="TreeGrafter"/>
</dbReference>
<keyword evidence="13" id="KW-1185">Reference proteome</keyword>
<protein>
    <recommendedName>
        <fullName evidence="11">Endonuclease/exonuclease/phosphatase domain-containing protein</fullName>
    </recommendedName>
</protein>
<reference evidence="13" key="1">
    <citation type="journal article" date="2017" name="Nat. Microbiol.">
        <title>Global analysis of biosynthetic gene clusters reveals vast potential of secondary metabolite production in Penicillium species.</title>
        <authorList>
            <person name="Nielsen J.C."/>
            <person name="Grijseels S."/>
            <person name="Prigent S."/>
            <person name="Ji B."/>
            <person name="Dainat J."/>
            <person name="Nielsen K.F."/>
            <person name="Frisvad J.C."/>
            <person name="Workman M."/>
            <person name="Nielsen J."/>
        </authorList>
    </citation>
    <scope>NUCLEOTIDE SEQUENCE [LARGE SCALE GENOMIC DNA]</scope>
    <source>
        <strain evidence="13">IBT 13039</strain>
    </source>
</reference>